<dbReference type="RefSeq" id="WP_151000150.1">
    <property type="nucleotide sequence ID" value="NZ_BPQY01000460.1"/>
</dbReference>
<name>A0A6L3T0G1_9HYPH</name>
<dbReference type="Proteomes" id="UP000474159">
    <property type="component" value="Unassembled WGS sequence"/>
</dbReference>
<dbReference type="InterPro" id="IPR009826">
    <property type="entry name" value="DNA_circ_N"/>
</dbReference>
<dbReference type="AlphaFoldDB" id="A0A6L3T0G1"/>
<dbReference type="OrthoDB" id="378644at2"/>
<organism evidence="3 4">
    <name type="scientific">Methylobacterium soli</name>
    <dbReference type="NCBI Taxonomy" id="553447"/>
    <lineage>
        <taxon>Bacteria</taxon>
        <taxon>Pseudomonadati</taxon>
        <taxon>Pseudomonadota</taxon>
        <taxon>Alphaproteobacteria</taxon>
        <taxon>Hyphomicrobiales</taxon>
        <taxon>Methylobacteriaceae</taxon>
        <taxon>Methylobacterium</taxon>
    </lineage>
</organism>
<feature type="domain" description="DNA circulation N-terminal" evidence="2">
    <location>
        <begin position="10"/>
        <end position="96"/>
    </location>
</feature>
<accession>A0A6L3T0G1</accession>
<feature type="region of interest" description="Disordered" evidence="1">
    <location>
        <begin position="141"/>
        <end position="164"/>
    </location>
</feature>
<gene>
    <name evidence="3" type="ORF">F6X53_11470</name>
</gene>
<evidence type="ECO:0000313" key="4">
    <source>
        <dbReference type="Proteomes" id="UP000474159"/>
    </source>
</evidence>
<dbReference type="EMBL" id="VZZK01000009">
    <property type="protein sequence ID" value="KAB1079415.1"/>
    <property type="molecule type" value="Genomic_DNA"/>
</dbReference>
<dbReference type="Pfam" id="PF07157">
    <property type="entry name" value="DNA_circ_N"/>
    <property type="match status" value="1"/>
</dbReference>
<protein>
    <recommendedName>
        <fullName evidence="2">DNA circulation N-terminal domain-containing protein</fullName>
    </recommendedName>
</protein>
<reference evidence="3 4" key="1">
    <citation type="submission" date="2019-09" db="EMBL/GenBank/DDBJ databases">
        <title>YIM 48816 draft genome.</title>
        <authorList>
            <person name="Jiang L."/>
        </authorList>
    </citation>
    <scope>NUCLEOTIDE SEQUENCE [LARGE SCALE GENOMIC DNA]</scope>
    <source>
        <strain evidence="3 4">YIM 48816</strain>
    </source>
</reference>
<keyword evidence="4" id="KW-1185">Reference proteome</keyword>
<sequence length="164" mass="17798">MAESPWRDRLRPASFRGVEFHIEESARAGGRRSFLHEFPKRDLPYAEDMGRKGEGFTITGYLVGPDFLFARDELIEALHAEGPGLLILPTAGEFDVQPGPYSAVERRERGGFVEISMNFLEAGAASAFTVTASTQSQVNSAADAADSQVTATTTRQQTQGTTAV</sequence>
<feature type="compositionally biased region" description="Low complexity" evidence="1">
    <location>
        <begin position="148"/>
        <end position="164"/>
    </location>
</feature>
<evidence type="ECO:0000259" key="2">
    <source>
        <dbReference type="Pfam" id="PF07157"/>
    </source>
</evidence>
<evidence type="ECO:0000313" key="3">
    <source>
        <dbReference type="EMBL" id="KAB1079415.1"/>
    </source>
</evidence>
<evidence type="ECO:0000256" key="1">
    <source>
        <dbReference type="SAM" id="MobiDB-lite"/>
    </source>
</evidence>
<comment type="caution">
    <text evidence="3">The sequence shown here is derived from an EMBL/GenBank/DDBJ whole genome shotgun (WGS) entry which is preliminary data.</text>
</comment>
<proteinExistence type="predicted"/>